<evidence type="ECO:0000313" key="7">
    <source>
        <dbReference type="EMBL" id="CAG7722732.1"/>
    </source>
</evidence>
<dbReference type="InterPro" id="IPR013604">
    <property type="entry name" value="7TM_chemorcpt"/>
</dbReference>
<dbReference type="Pfam" id="PF08395">
    <property type="entry name" value="7tm_7"/>
    <property type="match status" value="1"/>
</dbReference>
<comment type="subcellular location">
    <subcellularLocation>
        <location evidence="1">Cell membrane</location>
        <topology evidence="1">Multi-pass membrane protein</topology>
    </subcellularLocation>
</comment>
<dbReference type="Proteomes" id="UP000708208">
    <property type="component" value="Unassembled WGS sequence"/>
</dbReference>
<dbReference type="GO" id="GO:0050909">
    <property type="term" value="P:sensory perception of taste"/>
    <property type="evidence" value="ECO:0007669"/>
    <property type="project" value="InterPro"/>
</dbReference>
<reference evidence="7" key="1">
    <citation type="submission" date="2021-06" db="EMBL/GenBank/DDBJ databases">
        <authorList>
            <person name="Hodson N. C."/>
            <person name="Mongue J. A."/>
            <person name="Jaron S. K."/>
        </authorList>
    </citation>
    <scope>NUCLEOTIDE SEQUENCE</scope>
</reference>
<feature type="non-terminal residue" evidence="7">
    <location>
        <position position="1"/>
    </location>
</feature>
<evidence type="ECO:0000256" key="5">
    <source>
        <dbReference type="ARBA" id="ARBA00023136"/>
    </source>
</evidence>
<name>A0A8J2NR74_9HEXA</name>
<dbReference type="AlphaFoldDB" id="A0A8J2NR74"/>
<feature type="transmembrane region" description="Helical" evidence="6">
    <location>
        <begin position="77"/>
        <end position="99"/>
    </location>
</feature>
<evidence type="ECO:0008006" key="9">
    <source>
        <dbReference type="Google" id="ProtNLM"/>
    </source>
</evidence>
<keyword evidence="2" id="KW-1003">Cell membrane</keyword>
<evidence type="ECO:0000313" key="8">
    <source>
        <dbReference type="Proteomes" id="UP000708208"/>
    </source>
</evidence>
<evidence type="ECO:0000256" key="6">
    <source>
        <dbReference type="SAM" id="Phobius"/>
    </source>
</evidence>
<evidence type="ECO:0000256" key="1">
    <source>
        <dbReference type="ARBA" id="ARBA00004651"/>
    </source>
</evidence>
<accession>A0A8J2NR74</accession>
<dbReference type="GO" id="GO:0005886">
    <property type="term" value="C:plasma membrane"/>
    <property type="evidence" value="ECO:0007669"/>
    <property type="project" value="UniProtKB-SubCell"/>
</dbReference>
<organism evidence="7 8">
    <name type="scientific">Allacma fusca</name>
    <dbReference type="NCBI Taxonomy" id="39272"/>
    <lineage>
        <taxon>Eukaryota</taxon>
        <taxon>Metazoa</taxon>
        <taxon>Ecdysozoa</taxon>
        <taxon>Arthropoda</taxon>
        <taxon>Hexapoda</taxon>
        <taxon>Collembola</taxon>
        <taxon>Symphypleona</taxon>
        <taxon>Sminthuridae</taxon>
        <taxon>Allacma</taxon>
    </lineage>
</organism>
<keyword evidence="8" id="KW-1185">Reference proteome</keyword>
<sequence>YDFRGEMMIPIHEVIINHLNEISGLANDLQTYCAAHDSNFSSKIRRNSIRIVALFVGIPIVTVFPLMVYSFSNGLVLAPVVMREVIIALVPLQLLGIYFDDADILIQCDIASEFYRQIEMVLVDKEEYLKGSHGSVRLVEVRKWHQFLRRIRRIVDQIGSITKVPQLLSLLEVTGNLTVFWYTVFNLVASTNTPLLDNYSVKISIIYVAISLIRIHVKTLKAEQVTAAEGRVHDALFTLNTLPQAFDVQLELQGMRNTISTAPTRIAFGNYLVLHKGVIVSMFNQVVTYLIVLLQFDRATS</sequence>
<evidence type="ECO:0000256" key="4">
    <source>
        <dbReference type="ARBA" id="ARBA00022989"/>
    </source>
</evidence>
<dbReference type="EMBL" id="CAJVCH010092152">
    <property type="protein sequence ID" value="CAG7722732.1"/>
    <property type="molecule type" value="Genomic_DNA"/>
</dbReference>
<gene>
    <name evidence="7" type="ORF">AFUS01_LOCUS11851</name>
</gene>
<protein>
    <recommendedName>
        <fullName evidence="9">Gustatory receptor</fullName>
    </recommendedName>
</protein>
<comment type="caution">
    <text evidence="7">The sequence shown here is derived from an EMBL/GenBank/DDBJ whole genome shotgun (WGS) entry which is preliminary data.</text>
</comment>
<evidence type="ECO:0000256" key="3">
    <source>
        <dbReference type="ARBA" id="ARBA00022692"/>
    </source>
</evidence>
<keyword evidence="5 6" id="KW-0472">Membrane</keyword>
<keyword evidence="3 6" id="KW-0812">Transmembrane</keyword>
<feature type="transmembrane region" description="Helical" evidence="6">
    <location>
        <begin position="51"/>
        <end position="71"/>
    </location>
</feature>
<evidence type="ECO:0000256" key="2">
    <source>
        <dbReference type="ARBA" id="ARBA00022475"/>
    </source>
</evidence>
<proteinExistence type="predicted"/>
<keyword evidence="4 6" id="KW-1133">Transmembrane helix</keyword>